<accession>A0A218P8W0</accession>
<dbReference type="Gene3D" id="3.40.50.1010">
    <property type="entry name" value="5'-nuclease"/>
    <property type="match status" value="1"/>
</dbReference>
<evidence type="ECO:0000313" key="2">
    <source>
        <dbReference type="EMBL" id="ASJ07180.1"/>
    </source>
</evidence>
<gene>
    <name evidence="2" type="ORF">A3L08_07530</name>
</gene>
<feature type="domain" description="PIN" evidence="1">
    <location>
        <begin position="6"/>
        <end position="140"/>
    </location>
</feature>
<reference evidence="2 3" key="1">
    <citation type="submission" date="2016-04" db="EMBL/GenBank/DDBJ databases">
        <title>Complete genome sequence of Thermococcus pacificus type strain P4.</title>
        <authorList>
            <person name="Oger P.M."/>
        </authorList>
    </citation>
    <scope>NUCLEOTIDE SEQUENCE [LARGE SCALE GENOMIC DNA]</scope>
    <source>
        <strain evidence="2 3">P-4</strain>
    </source>
</reference>
<dbReference type="EMBL" id="CP015102">
    <property type="protein sequence ID" value="ASJ07180.1"/>
    <property type="molecule type" value="Genomic_DNA"/>
</dbReference>
<dbReference type="InterPro" id="IPR029060">
    <property type="entry name" value="PIN-like_dom_sf"/>
</dbReference>
<dbReference type="InterPro" id="IPR002716">
    <property type="entry name" value="PIN_dom"/>
</dbReference>
<dbReference type="GeneID" id="33316109"/>
<proteinExistence type="predicted"/>
<evidence type="ECO:0000313" key="3">
    <source>
        <dbReference type="Proteomes" id="UP000197418"/>
    </source>
</evidence>
<keyword evidence="3" id="KW-1185">Reference proteome</keyword>
<dbReference type="OrthoDB" id="275611at2157"/>
<organism evidence="2 3">
    <name type="scientific">Thermococcus pacificus</name>
    <dbReference type="NCBI Taxonomy" id="71998"/>
    <lineage>
        <taxon>Archaea</taxon>
        <taxon>Methanobacteriati</taxon>
        <taxon>Methanobacteriota</taxon>
        <taxon>Thermococci</taxon>
        <taxon>Thermococcales</taxon>
        <taxon>Thermococcaceae</taxon>
        <taxon>Thermococcus</taxon>
    </lineage>
</organism>
<dbReference type="Proteomes" id="UP000197418">
    <property type="component" value="Chromosome"/>
</dbReference>
<protein>
    <submittedName>
        <fullName evidence="2">Twitching motility protein PilT</fullName>
    </submittedName>
</protein>
<dbReference type="AlphaFoldDB" id="A0A218P8W0"/>
<sequence length="153" mass="17461">MTGRSVYLDTSAILKRYLDEEGSDVVKELFRDAYRGEVRLAFSFWNIGEVIGVLDKRLRREQLSKDEFDFLKKGFLAEVKRFTRLGVLEVVPVHSLILADAWKLIEKYHMYQADALQIVSAKYVEAGSFYTADKRLHQVAIEEGLNSILLGGG</sequence>
<dbReference type="Pfam" id="PF01850">
    <property type="entry name" value="PIN"/>
    <property type="match status" value="1"/>
</dbReference>
<name>A0A218P8W0_9EURY</name>
<dbReference type="SUPFAM" id="SSF88723">
    <property type="entry name" value="PIN domain-like"/>
    <property type="match status" value="1"/>
</dbReference>
<dbReference type="KEGG" id="tpaf:A3L08_07530"/>
<dbReference type="CDD" id="cd09874">
    <property type="entry name" value="PIN_MT3492-like"/>
    <property type="match status" value="1"/>
</dbReference>
<evidence type="ECO:0000259" key="1">
    <source>
        <dbReference type="Pfam" id="PF01850"/>
    </source>
</evidence>
<dbReference type="RefSeq" id="WP_088854431.1">
    <property type="nucleotide sequence ID" value="NZ_CP015102.1"/>
</dbReference>